<name>A0A1H7JCC4_9ACTN</name>
<dbReference type="EMBL" id="FOBF01000002">
    <property type="protein sequence ID" value="SEK71630.1"/>
    <property type="molecule type" value="Genomic_DNA"/>
</dbReference>
<keyword evidence="4 7" id="KW-0812">Transmembrane</keyword>
<keyword evidence="2 7" id="KW-0813">Transport</keyword>
<evidence type="ECO:0000256" key="7">
    <source>
        <dbReference type="RuleBase" id="RU363032"/>
    </source>
</evidence>
<keyword evidence="3" id="KW-1003">Cell membrane</keyword>
<sequence length="316" mass="33921">MRHPWLRFALRRAAGFAVSLAVLVTVTFLITQLVPGDPVRASLGPTAPASLVQERRAALHLDEPVPRQFLYYVEGLLSGDFGRSFTSGRPVAEVIADRFPMTLRLALAAFVLTLLVAVPLGTAIAVLTRGGRRPGAEKSFSLATGFVLSVPEYLMATALVALFAVTLDWLPITGSSGWTAYVLPLAAVSAAPIAVLARITRVETLKVLDQEYMRVARGKRLPRRLLYVRHALPNTLTATLTVGGMLLAGLVAGTVIVENVFSWPGLGTAIVEAIPQKNYPLVQAIALLLGTIVLLVNFVVDMLLARLDPRSLIGES</sequence>
<dbReference type="OrthoDB" id="9778910at2"/>
<evidence type="ECO:0000256" key="5">
    <source>
        <dbReference type="ARBA" id="ARBA00022989"/>
    </source>
</evidence>
<accession>A0A1H7JCC4</accession>
<proteinExistence type="inferred from homology"/>
<evidence type="ECO:0000256" key="2">
    <source>
        <dbReference type="ARBA" id="ARBA00022448"/>
    </source>
</evidence>
<dbReference type="InterPro" id="IPR045621">
    <property type="entry name" value="BPD_transp_1_N"/>
</dbReference>
<evidence type="ECO:0000313" key="10">
    <source>
        <dbReference type="Proteomes" id="UP000198953"/>
    </source>
</evidence>
<reference evidence="9 10" key="1">
    <citation type="submission" date="2016-10" db="EMBL/GenBank/DDBJ databases">
        <authorList>
            <person name="de Groot N.N."/>
        </authorList>
    </citation>
    <scope>NUCLEOTIDE SEQUENCE [LARGE SCALE GENOMIC DNA]</scope>
    <source>
        <strain evidence="9 10">DSM 43357</strain>
    </source>
</reference>
<evidence type="ECO:0000259" key="8">
    <source>
        <dbReference type="PROSITE" id="PS50928"/>
    </source>
</evidence>
<feature type="transmembrane region" description="Helical" evidence="7">
    <location>
        <begin position="12"/>
        <end position="34"/>
    </location>
</feature>
<dbReference type="InterPro" id="IPR035906">
    <property type="entry name" value="MetI-like_sf"/>
</dbReference>
<dbReference type="STRING" id="46177.SAMN05660976_01064"/>
<dbReference type="CDD" id="cd06261">
    <property type="entry name" value="TM_PBP2"/>
    <property type="match status" value="1"/>
</dbReference>
<gene>
    <name evidence="9" type="ORF">SAMN05660976_01064</name>
</gene>
<keyword evidence="5 7" id="KW-1133">Transmembrane helix</keyword>
<dbReference type="Gene3D" id="1.10.3720.10">
    <property type="entry name" value="MetI-like"/>
    <property type="match status" value="1"/>
</dbReference>
<comment type="subcellular location">
    <subcellularLocation>
        <location evidence="1 7">Cell membrane</location>
        <topology evidence="1 7">Multi-pass membrane protein</topology>
    </subcellularLocation>
</comment>
<evidence type="ECO:0000256" key="1">
    <source>
        <dbReference type="ARBA" id="ARBA00004651"/>
    </source>
</evidence>
<dbReference type="GO" id="GO:0071916">
    <property type="term" value="F:dipeptide transmembrane transporter activity"/>
    <property type="evidence" value="ECO:0007669"/>
    <property type="project" value="TreeGrafter"/>
</dbReference>
<dbReference type="Proteomes" id="UP000198953">
    <property type="component" value="Unassembled WGS sequence"/>
</dbReference>
<dbReference type="Pfam" id="PF19300">
    <property type="entry name" value="BPD_transp_1_N"/>
    <property type="match status" value="1"/>
</dbReference>
<feature type="domain" description="ABC transmembrane type-1" evidence="8">
    <location>
        <begin position="99"/>
        <end position="300"/>
    </location>
</feature>
<dbReference type="PANTHER" id="PTHR43163">
    <property type="entry name" value="DIPEPTIDE TRANSPORT SYSTEM PERMEASE PROTEIN DPPB-RELATED"/>
    <property type="match status" value="1"/>
</dbReference>
<evidence type="ECO:0000256" key="4">
    <source>
        <dbReference type="ARBA" id="ARBA00022692"/>
    </source>
</evidence>
<evidence type="ECO:0000256" key="6">
    <source>
        <dbReference type="ARBA" id="ARBA00023136"/>
    </source>
</evidence>
<keyword evidence="6 7" id="KW-0472">Membrane</keyword>
<dbReference type="Pfam" id="PF00528">
    <property type="entry name" value="BPD_transp_1"/>
    <property type="match status" value="1"/>
</dbReference>
<evidence type="ECO:0000256" key="3">
    <source>
        <dbReference type="ARBA" id="ARBA00022475"/>
    </source>
</evidence>
<dbReference type="InterPro" id="IPR000515">
    <property type="entry name" value="MetI-like"/>
</dbReference>
<feature type="transmembrane region" description="Helical" evidence="7">
    <location>
        <begin position="140"/>
        <end position="166"/>
    </location>
</feature>
<feature type="transmembrane region" description="Helical" evidence="7">
    <location>
        <begin position="281"/>
        <end position="300"/>
    </location>
</feature>
<dbReference type="PROSITE" id="PS50928">
    <property type="entry name" value="ABC_TM1"/>
    <property type="match status" value="1"/>
</dbReference>
<evidence type="ECO:0000313" key="9">
    <source>
        <dbReference type="EMBL" id="SEK71630.1"/>
    </source>
</evidence>
<feature type="transmembrane region" description="Helical" evidence="7">
    <location>
        <begin position="178"/>
        <end position="197"/>
    </location>
</feature>
<feature type="transmembrane region" description="Helical" evidence="7">
    <location>
        <begin position="231"/>
        <end position="257"/>
    </location>
</feature>
<keyword evidence="10" id="KW-1185">Reference proteome</keyword>
<dbReference type="RefSeq" id="WP_091098678.1">
    <property type="nucleotide sequence ID" value="NZ_FOBF01000002.1"/>
</dbReference>
<dbReference type="PANTHER" id="PTHR43163:SF6">
    <property type="entry name" value="DIPEPTIDE TRANSPORT SYSTEM PERMEASE PROTEIN DPPB-RELATED"/>
    <property type="match status" value="1"/>
</dbReference>
<protein>
    <submittedName>
        <fullName evidence="9">Peptide/nickel transport system permease protein</fullName>
    </submittedName>
</protein>
<feature type="transmembrane region" description="Helical" evidence="7">
    <location>
        <begin position="105"/>
        <end position="128"/>
    </location>
</feature>
<dbReference type="AlphaFoldDB" id="A0A1H7JCC4"/>
<comment type="similarity">
    <text evidence="7">Belongs to the binding-protein-dependent transport system permease family.</text>
</comment>
<dbReference type="GO" id="GO:0005886">
    <property type="term" value="C:plasma membrane"/>
    <property type="evidence" value="ECO:0007669"/>
    <property type="project" value="UniProtKB-SubCell"/>
</dbReference>
<dbReference type="SUPFAM" id="SSF161098">
    <property type="entry name" value="MetI-like"/>
    <property type="match status" value="1"/>
</dbReference>
<organism evidence="9 10">
    <name type="scientific">Nonomuraea pusilla</name>
    <dbReference type="NCBI Taxonomy" id="46177"/>
    <lineage>
        <taxon>Bacteria</taxon>
        <taxon>Bacillati</taxon>
        <taxon>Actinomycetota</taxon>
        <taxon>Actinomycetes</taxon>
        <taxon>Streptosporangiales</taxon>
        <taxon>Streptosporangiaceae</taxon>
        <taxon>Nonomuraea</taxon>
    </lineage>
</organism>